<dbReference type="SUPFAM" id="SSF103481">
    <property type="entry name" value="Multidrug resistance efflux transporter EmrE"/>
    <property type="match status" value="1"/>
</dbReference>
<feature type="transmembrane region" description="Helical" evidence="6">
    <location>
        <begin position="294"/>
        <end position="313"/>
    </location>
</feature>
<feature type="transmembrane region" description="Helical" evidence="6">
    <location>
        <begin position="61"/>
        <end position="84"/>
    </location>
</feature>
<protein>
    <recommendedName>
        <fullName evidence="7">Sugar phosphate transporter domain-containing protein</fullName>
    </recommendedName>
</protein>
<organism evidence="8 9">
    <name type="scientific">Malassezia furfur</name>
    <name type="common">Pityriasis versicolor infection agent</name>
    <name type="synonym">Pityrosporum furfur</name>
    <dbReference type="NCBI Taxonomy" id="55194"/>
    <lineage>
        <taxon>Eukaryota</taxon>
        <taxon>Fungi</taxon>
        <taxon>Dikarya</taxon>
        <taxon>Basidiomycota</taxon>
        <taxon>Ustilaginomycotina</taxon>
        <taxon>Malasseziomycetes</taxon>
        <taxon>Malasseziales</taxon>
        <taxon>Malasseziaceae</taxon>
        <taxon>Malassezia</taxon>
    </lineage>
</organism>
<evidence type="ECO:0000313" key="8">
    <source>
        <dbReference type="EMBL" id="WFD46909.1"/>
    </source>
</evidence>
<evidence type="ECO:0000313" key="9">
    <source>
        <dbReference type="Proteomes" id="UP000818624"/>
    </source>
</evidence>
<feature type="compositionally biased region" description="Low complexity" evidence="5">
    <location>
        <begin position="410"/>
        <end position="425"/>
    </location>
</feature>
<evidence type="ECO:0000256" key="2">
    <source>
        <dbReference type="ARBA" id="ARBA00022692"/>
    </source>
</evidence>
<evidence type="ECO:0000259" key="7">
    <source>
        <dbReference type="Pfam" id="PF03151"/>
    </source>
</evidence>
<keyword evidence="4 6" id="KW-0472">Membrane</keyword>
<accession>A0ABY8EPG6</accession>
<feature type="compositionally biased region" description="Basic and acidic residues" evidence="5">
    <location>
        <begin position="427"/>
        <end position="436"/>
    </location>
</feature>
<dbReference type="Proteomes" id="UP000818624">
    <property type="component" value="Chromosome 1"/>
</dbReference>
<dbReference type="Pfam" id="PF03151">
    <property type="entry name" value="TPT"/>
    <property type="match status" value="1"/>
</dbReference>
<evidence type="ECO:0000256" key="6">
    <source>
        <dbReference type="SAM" id="Phobius"/>
    </source>
</evidence>
<keyword evidence="3 6" id="KW-1133">Transmembrane helix</keyword>
<reference evidence="8 9" key="1">
    <citation type="journal article" date="2020" name="Elife">
        <title>Loss of centromere function drives karyotype evolution in closely related Malassezia species.</title>
        <authorList>
            <person name="Sankaranarayanan S.R."/>
            <person name="Ianiri G."/>
            <person name="Coelho M.A."/>
            <person name="Reza M.H."/>
            <person name="Thimmappa B.C."/>
            <person name="Ganguly P."/>
            <person name="Vadnala R.N."/>
            <person name="Sun S."/>
            <person name="Siddharthan R."/>
            <person name="Tellgren-Roth C."/>
            <person name="Dawson T.L."/>
            <person name="Heitman J."/>
            <person name="Sanyal K."/>
        </authorList>
    </citation>
    <scope>NUCLEOTIDE SEQUENCE [LARGE SCALE GENOMIC DNA]</scope>
    <source>
        <strain evidence="8">CBS14141</strain>
    </source>
</reference>
<evidence type="ECO:0000256" key="1">
    <source>
        <dbReference type="ARBA" id="ARBA00004141"/>
    </source>
</evidence>
<keyword evidence="2 6" id="KW-0812">Transmembrane</keyword>
<feature type="compositionally biased region" description="Basic and acidic residues" evidence="5">
    <location>
        <begin position="356"/>
        <end position="365"/>
    </location>
</feature>
<evidence type="ECO:0000256" key="5">
    <source>
        <dbReference type="SAM" id="MobiDB-lite"/>
    </source>
</evidence>
<feature type="transmembrane region" description="Helical" evidence="6">
    <location>
        <begin position="140"/>
        <end position="157"/>
    </location>
</feature>
<evidence type="ECO:0000256" key="3">
    <source>
        <dbReference type="ARBA" id="ARBA00022989"/>
    </source>
</evidence>
<proteinExistence type="predicted"/>
<dbReference type="EMBL" id="CP046234">
    <property type="protein sequence ID" value="WFD46909.1"/>
    <property type="molecule type" value="Genomic_DNA"/>
</dbReference>
<name>A0ABY8EPG6_MALFU</name>
<sequence length="448" mass="48583">MGGARGAHAAAAHAHTHTTASTVLLVGLCLLWYLSSALSSNTSKGLLSKRKLPTGERSPALFPYPVTLTLVQFVFVNAYCYAGTRRHLLGEYTLSRRLVRMTPQQLREVGQISVFNVVGHALSSLAISRVPVSMVHTIKALSPLFTVLSYAYLFHVSYSLRTYVSLIPLMLGVVLACSSLSSSTDDLVGFAAALGSTFIFVAQNIYSKKLLKPSSSVSTATPEKLDKINILFYSSVCSVVLMLPMCFYYDVPRMVQPDAPRIGWRAVYLLWANGGVHFAQNLLAFQVLAHVSPVTYSIANLFKRVFVILLAIVRRAAHPGVVRTACDLRAVDRHLPHVPRTVRAPRAHAQLPVQPEQKRRTDPARHAGPGGRRAADAPPQPAAARDEADAARAPRTPAAGQPVARRRHAALFAAAAVAPPLLPRARAWRDAPRQPRGDPCGPRRSGGP</sequence>
<keyword evidence="9" id="KW-1185">Reference proteome</keyword>
<comment type="subcellular location">
    <subcellularLocation>
        <location evidence="1">Membrane</location>
        <topology evidence="1">Multi-pass membrane protein</topology>
    </subcellularLocation>
</comment>
<evidence type="ECO:0000256" key="4">
    <source>
        <dbReference type="ARBA" id="ARBA00023136"/>
    </source>
</evidence>
<feature type="transmembrane region" description="Helical" evidence="6">
    <location>
        <begin position="230"/>
        <end position="249"/>
    </location>
</feature>
<dbReference type="InterPro" id="IPR004853">
    <property type="entry name" value="Sugar_P_trans_dom"/>
</dbReference>
<feature type="domain" description="Sugar phosphate transporter" evidence="7">
    <location>
        <begin position="27"/>
        <end position="313"/>
    </location>
</feature>
<feature type="transmembrane region" description="Helical" evidence="6">
    <location>
        <begin position="187"/>
        <end position="206"/>
    </location>
</feature>
<feature type="transmembrane region" description="Helical" evidence="6">
    <location>
        <begin position="163"/>
        <end position="180"/>
    </location>
</feature>
<feature type="transmembrane region" description="Helical" evidence="6">
    <location>
        <begin position="20"/>
        <end position="40"/>
    </location>
</feature>
<dbReference type="InterPro" id="IPR037185">
    <property type="entry name" value="EmrE-like"/>
</dbReference>
<gene>
    <name evidence="8" type="ORF">GLX27_001553</name>
</gene>
<feature type="transmembrane region" description="Helical" evidence="6">
    <location>
        <begin position="269"/>
        <end position="288"/>
    </location>
</feature>
<dbReference type="InterPro" id="IPR050186">
    <property type="entry name" value="TPT_transporter"/>
</dbReference>
<feature type="region of interest" description="Disordered" evidence="5">
    <location>
        <begin position="339"/>
        <end position="448"/>
    </location>
</feature>
<dbReference type="PANTHER" id="PTHR11132">
    <property type="entry name" value="SOLUTE CARRIER FAMILY 35"/>
    <property type="match status" value="1"/>
</dbReference>